<dbReference type="GO" id="GO:0003677">
    <property type="term" value="F:DNA binding"/>
    <property type="evidence" value="ECO:0007669"/>
    <property type="project" value="InterPro"/>
</dbReference>
<evidence type="ECO:0000256" key="1">
    <source>
        <dbReference type="SAM" id="MobiDB-lite"/>
    </source>
</evidence>
<sequence>MSGSSEAAAVMASREPFGVTPTAVNSPASAMNPAGSRAQLEQQIHIPYTADGAAAGYSQVGSSPPPYQSIPAGATVINHVMNLNSVDQKRKRGRPRKYGPDGSMAISMASQQQPISIAMPQQQQQTFSQQAAGPSLNLQMEAHPPVGGSASPTVKKARGRPRGSSNKKHQKEALGDMGSEFLLFKGILFLQTKIL</sequence>
<gene>
    <name evidence="2" type="ORF">Sradi_3874500</name>
</gene>
<dbReference type="AlphaFoldDB" id="A0AAW2Q2G3"/>
<feature type="region of interest" description="Disordered" evidence="1">
    <location>
        <begin position="1"/>
        <end position="42"/>
    </location>
</feature>
<name>A0AAW2Q2G3_SESRA</name>
<protein>
    <recommendedName>
        <fullName evidence="3">AT-hook motif nuclear-localized protein</fullName>
    </recommendedName>
</protein>
<organism evidence="2">
    <name type="scientific">Sesamum radiatum</name>
    <name type="common">Black benniseed</name>
    <dbReference type="NCBI Taxonomy" id="300843"/>
    <lineage>
        <taxon>Eukaryota</taxon>
        <taxon>Viridiplantae</taxon>
        <taxon>Streptophyta</taxon>
        <taxon>Embryophyta</taxon>
        <taxon>Tracheophyta</taxon>
        <taxon>Spermatophyta</taxon>
        <taxon>Magnoliopsida</taxon>
        <taxon>eudicotyledons</taxon>
        <taxon>Gunneridae</taxon>
        <taxon>Pentapetalae</taxon>
        <taxon>asterids</taxon>
        <taxon>lamiids</taxon>
        <taxon>Lamiales</taxon>
        <taxon>Pedaliaceae</taxon>
        <taxon>Sesamum</taxon>
    </lineage>
</organism>
<feature type="compositionally biased region" description="Basic residues" evidence="1">
    <location>
        <begin position="155"/>
        <end position="170"/>
    </location>
</feature>
<reference evidence="2" key="2">
    <citation type="journal article" date="2024" name="Plant">
        <title>Genomic evolution and insights into agronomic trait innovations of Sesamum species.</title>
        <authorList>
            <person name="Miao H."/>
            <person name="Wang L."/>
            <person name="Qu L."/>
            <person name="Liu H."/>
            <person name="Sun Y."/>
            <person name="Le M."/>
            <person name="Wang Q."/>
            <person name="Wei S."/>
            <person name="Zheng Y."/>
            <person name="Lin W."/>
            <person name="Duan Y."/>
            <person name="Cao H."/>
            <person name="Xiong S."/>
            <person name="Wang X."/>
            <person name="Wei L."/>
            <person name="Li C."/>
            <person name="Ma Q."/>
            <person name="Ju M."/>
            <person name="Zhao R."/>
            <person name="Li G."/>
            <person name="Mu C."/>
            <person name="Tian Q."/>
            <person name="Mei H."/>
            <person name="Zhang T."/>
            <person name="Gao T."/>
            <person name="Zhang H."/>
        </authorList>
    </citation>
    <scope>NUCLEOTIDE SEQUENCE</scope>
    <source>
        <strain evidence="2">G02</strain>
    </source>
</reference>
<feature type="region of interest" description="Disordered" evidence="1">
    <location>
        <begin position="83"/>
        <end position="103"/>
    </location>
</feature>
<dbReference type="EMBL" id="JACGWJ010000016">
    <property type="protein sequence ID" value="KAL0361900.1"/>
    <property type="molecule type" value="Genomic_DNA"/>
</dbReference>
<evidence type="ECO:0000313" key="2">
    <source>
        <dbReference type="EMBL" id="KAL0361900.1"/>
    </source>
</evidence>
<accession>A0AAW2Q2G3</accession>
<feature type="compositionally biased region" description="Low complexity" evidence="1">
    <location>
        <begin position="121"/>
        <end position="130"/>
    </location>
</feature>
<proteinExistence type="predicted"/>
<comment type="caution">
    <text evidence="2">The sequence shown here is derived from an EMBL/GenBank/DDBJ whole genome shotgun (WGS) entry which is preliminary data.</text>
</comment>
<feature type="region of interest" description="Disordered" evidence="1">
    <location>
        <begin position="119"/>
        <end position="172"/>
    </location>
</feature>
<reference evidence="2" key="1">
    <citation type="submission" date="2020-06" db="EMBL/GenBank/DDBJ databases">
        <authorList>
            <person name="Li T."/>
            <person name="Hu X."/>
            <person name="Zhang T."/>
            <person name="Song X."/>
            <person name="Zhang H."/>
            <person name="Dai N."/>
            <person name="Sheng W."/>
            <person name="Hou X."/>
            <person name="Wei L."/>
        </authorList>
    </citation>
    <scope>NUCLEOTIDE SEQUENCE</scope>
    <source>
        <strain evidence="2">G02</strain>
        <tissue evidence="2">Leaf</tissue>
    </source>
</reference>
<dbReference type="InterPro" id="IPR017956">
    <property type="entry name" value="AT_hook_DNA-bd_motif"/>
</dbReference>
<evidence type="ECO:0008006" key="3">
    <source>
        <dbReference type="Google" id="ProtNLM"/>
    </source>
</evidence>
<dbReference type="SMART" id="SM00384">
    <property type="entry name" value="AT_hook"/>
    <property type="match status" value="2"/>
</dbReference>